<evidence type="ECO:0000259" key="2">
    <source>
        <dbReference type="PROSITE" id="PS50989"/>
    </source>
</evidence>
<dbReference type="Proteomes" id="UP000224563">
    <property type="component" value="Unassembled WGS sequence"/>
</dbReference>
<protein>
    <submittedName>
        <fullName evidence="3">Carboxyl transferase</fullName>
    </submittedName>
</protein>
<name>A0A2G3E4V8_9FIRM</name>
<dbReference type="InterPro" id="IPR034733">
    <property type="entry name" value="AcCoA_carboxyl_beta"/>
</dbReference>
<dbReference type="PANTHER" id="PTHR43842:SF2">
    <property type="entry name" value="PROPIONYL-COA CARBOXYLASE BETA CHAIN, MITOCHONDRIAL"/>
    <property type="match status" value="1"/>
</dbReference>
<sequence>MSLNESSLAMQRIAEFVDENSFMEIGSQVTARNTDFNLSALKSASDGVITGYGLVDSNLVFIYSQDAGVLNGTIGEMHAKKIANIYDMAMKMGAPVVGFIDCGGVRLQESIDALDGFGLIYAKQVEASGVIPQMSVVFGNCGGGLSVVPALSDFAFIETEKGRMFVNSPDAICGNRVEKCDSAAADFQSEHNGCIDFAGSEEEIFDRIRTLINILPQNNEGDVYTSDCEDDLNRACESMDTMAADPRYLLAELSDSHIFVETKASFAKNMVTGFIQLNGMTIGAVANCAKTYDENGDEAEDFGKRLTPNGCRKAAEFVSFCDAFDIPVLSVTNTTGFATTMCAEKNLAKDMAKLTAAFANADVPKVNLITEEAYGSAYVVMNSKSVGADLVYAWNGAKVGMMDSEMAAKIMYPQADATELKEKRNEYEALCANASAAASRGYVDFMLEPADTRKYLVAAFELLYSKCISPIDKKHTTK</sequence>
<dbReference type="GO" id="GO:0016740">
    <property type="term" value="F:transferase activity"/>
    <property type="evidence" value="ECO:0007669"/>
    <property type="project" value="UniProtKB-KW"/>
</dbReference>
<organism evidence="3 4">
    <name type="scientific">Agathobacter ruminis</name>
    <dbReference type="NCBI Taxonomy" id="1712665"/>
    <lineage>
        <taxon>Bacteria</taxon>
        <taxon>Bacillati</taxon>
        <taxon>Bacillota</taxon>
        <taxon>Clostridia</taxon>
        <taxon>Lachnospirales</taxon>
        <taxon>Lachnospiraceae</taxon>
        <taxon>Agathobacter</taxon>
    </lineage>
</organism>
<dbReference type="SUPFAM" id="SSF52096">
    <property type="entry name" value="ClpP/crotonase"/>
    <property type="match status" value="2"/>
</dbReference>
<keyword evidence="3" id="KW-0808">Transferase</keyword>
<feature type="domain" description="CoA carboxyltransferase N-terminal" evidence="1">
    <location>
        <begin position="1"/>
        <end position="172"/>
    </location>
</feature>
<dbReference type="GO" id="GO:0004658">
    <property type="term" value="F:propionyl-CoA carboxylase activity"/>
    <property type="evidence" value="ECO:0007669"/>
    <property type="project" value="TreeGrafter"/>
</dbReference>
<reference evidence="3 4" key="1">
    <citation type="submission" date="2017-10" db="EMBL/GenBank/DDBJ databases">
        <title>Resolving the taxonomy of Roseburia spp., Eubacterium rectale and Agathobacter spp. through phylogenomic analysis.</title>
        <authorList>
            <person name="Sheridan P.O."/>
            <person name="Walker A.W."/>
            <person name="Duncan S.H."/>
            <person name="Scott K.P."/>
            <person name="Toole P.W.O."/>
            <person name="Luis P."/>
            <person name="Flint H.J."/>
        </authorList>
    </citation>
    <scope>NUCLEOTIDE SEQUENCE [LARGE SCALE GENOMIC DNA]</scope>
    <source>
        <strain evidence="3 4">JK623</strain>
    </source>
</reference>
<evidence type="ECO:0000313" key="4">
    <source>
        <dbReference type="Proteomes" id="UP000224563"/>
    </source>
</evidence>
<dbReference type="InterPro" id="IPR029045">
    <property type="entry name" value="ClpP/crotonase-like_dom_sf"/>
</dbReference>
<comment type="caution">
    <text evidence="3">The sequence shown here is derived from an EMBL/GenBank/DDBJ whole genome shotgun (WGS) entry which is preliminary data.</text>
</comment>
<dbReference type="Pfam" id="PF01039">
    <property type="entry name" value="Carboxyl_trans"/>
    <property type="match status" value="1"/>
</dbReference>
<dbReference type="GO" id="GO:0009317">
    <property type="term" value="C:acetyl-CoA carboxylase complex"/>
    <property type="evidence" value="ECO:0007669"/>
    <property type="project" value="TreeGrafter"/>
</dbReference>
<accession>A0A2G3E4V8</accession>
<reference evidence="3 4" key="2">
    <citation type="submission" date="2017-10" db="EMBL/GenBank/DDBJ databases">
        <authorList>
            <person name="Banno H."/>
            <person name="Chua N.-H."/>
        </authorList>
    </citation>
    <scope>NUCLEOTIDE SEQUENCE [LARGE SCALE GENOMIC DNA]</scope>
    <source>
        <strain evidence="3 4">JK623</strain>
    </source>
</reference>
<dbReference type="EMBL" id="PDYG01000012">
    <property type="protein sequence ID" value="PHU38299.1"/>
    <property type="molecule type" value="Genomic_DNA"/>
</dbReference>
<keyword evidence="4" id="KW-1185">Reference proteome</keyword>
<dbReference type="PANTHER" id="PTHR43842">
    <property type="entry name" value="PROPIONYL-COA CARBOXYLASE BETA CHAIN"/>
    <property type="match status" value="1"/>
</dbReference>
<dbReference type="Gene3D" id="3.90.226.10">
    <property type="entry name" value="2-enoyl-CoA Hydratase, Chain A, domain 1"/>
    <property type="match status" value="2"/>
</dbReference>
<feature type="domain" description="CoA carboxyltransferase C-terminal" evidence="2">
    <location>
        <begin position="231"/>
        <end position="473"/>
    </location>
</feature>
<dbReference type="PROSITE" id="PS50989">
    <property type="entry name" value="COA_CT_CTER"/>
    <property type="match status" value="1"/>
</dbReference>
<proteinExistence type="predicted"/>
<evidence type="ECO:0000313" key="3">
    <source>
        <dbReference type="EMBL" id="PHU38299.1"/>
    </source>
</evidence>
<dbReference type="PROSITE" id="PS50980">
    <property type="entry name" value="COA_CT_NTER"/>
    <property type="match status" value="1"/>
</dbReference>
<dbReference type="InterPro" id="IPR011763">
    <property type="entry name" value="COA_CT_C"/>
</dbReference>
<dbReference type="AlphaFoldDB" id="A0A2G3E4V8"/>
<dbReference type="InterPro" id="IPR011762">
    <property type="entry name" value="COA_CT_N"/>
</dbReference>
<dbReference type="InterPro" id="IPR051047">
    <property type="entry name" value="AccD/PCCB"/>
</dbReference>
<dbReference type="RefSeq" id="WP_099385687.1">
    <property type="nucleotide sequence ID" value="NZ_JANSWH010000099.1"/>
</dbReference>
<evidence type="ECO:0000259" key="1">
    <source>
        <dbReference type="PROSITE" id="PS50980"/>
    </source>
</evidence>
<gene>
    <name evidence="3" type="ORF">CSX02_03730</name>
</gene>